<sequence>MAAEQGVPVFVPMTGTGGTRMTSSLDGVSIPARWGGKVILVTDNVAGTHVLYSADATWTTADFRGTVPVAKGLLESGGVTVATVSLGGGNVFAVTEYFGDAKVPGSRAGNRSQWPLIDITADVEALL</sequence>
<evidence type="ECO:0000313" key="2">
    <source>
        <dbReference type="Proteomes" id="UP001433268"/>
    </source>
</evidence>
<proteinExistence type="predicted"/>
<protein>
    <submittedName>
        <fullName evidence="1">Uncharacterized protein</fullName>
    </submittedName>
</protein>
<dbReference type="RefSeq" id="XP_066661848.1">
    <property type="nucleotide sequence ID" value="XM_066816156.1"/>
</dbReference>
<dbReference type="Proteomes" id="UP001433268">
    <property type="component" value="Unassembled WGS sequence"/>
</dbReference>
<comment type="caution">
    <text evidence="1">The sequence shown here is derived from an EMBL/GenBank/DDBJ whole genome shotgun (WGS) entry which is preliminary data.</text>
</comment>
<name>A0ABR1V1M8_9PEZI</name>
<accession>A0ABR1V1M8</accession>
<keyword evidence="2" id="KW-1185">Reference proteome</keyword>
<organism evidence="1 2">
    <name type="scientific">Apiospora hydei</name>
    <dbReference type="NCBI Taxonomy" id="1337664"/>
    <lineage>
        <taxon>Eukaryota</taxon>
        <taxon>Fungi</taxon>
        <taxon>Dikarya</taxon>
        <taxon>Ascomycota</taxon>
        <taxon>Pezizomycotina</taxon>
        <taxon>Sordariomycetes</taxon>
        <taxon>Xylariomycetidae</taxon>
        <taxon>Amphisphaeriales</taxon>
        <taxon>Apiosporaceae</taxon>
        <taxon>Apiospora</taxon>
    </lineage>
</organism>
<gene>
    <name evidence="1" type="ORF">PG997_011841</name>
</gene>
<dbReference type="GeneID" id="92049216"/>
<reference evidence="1 2" key="1">
    <citation type="submission" date="2023-01" db="EMBL/GenBank/DDBJ databases">
        <title>Analysis of 21 Apiospora genomes using comparative genomics revels a genus with tremendous synthesis potential of carbohydrate active enzymes and secondary metabolites.</title>
        <authorList>
            <person name="Sorensen T."/>
        </authorList>
    </citation>
    <scope>NUCLEOTIDE SEQUENCE [LARGE SCALE GENOMIC DNA]</scope>
    <source>
        <strain evidence="1 2">CBS 114990</strain>
    </source>
</reference>
<dbReference type="EMBL" id="JAQQWN010000009">
    <property type="protein sequence ID" value="KAK8065094.1"/>
    <property type="molecule type" value="Genomic_DNA"/>
</dbReference>
<evidence type="ECO:0000313" key="1">
    <source>
        <dbReference type="EMBL" id="KAK8065094.1"/>
    </source>
</evidence>